<proteinExistence type="predicted"/>
<dbReference type="Gene3D" id="3.40.630.30">
    <property type="match status" value="1"/>
</dbReference>
<feature type="domain" description="N-acetyltransferase" evidence="2">
    <location>
        <begin position="16"/>
        <end position="173"/>
    </location>
</feature>
<keyword evidence="4" id="KW-1185">Reference proteome</keyword>
<dbReference type="PROSITE" id="PS51186">
    <property type="entry name" value="GNAT"/>
    <property type="match status" value="1"/>
</dbReference>
<sequence length="240" mass="26807">MANTITIHALSSMPAEHIRPWRTVLAASLAHDLLGQPLPTLEQVHTPGTTTGLDSRRLFWRAAEPDGTVNGVAALRLFTPQGQETLAEMELHVHLDRRRRDVGSRLLAQAVLAARVENRRSLIISVADIGPGIAFCAVRDFQRVLTLRHLLIGSSEVDETGAATDRPHPRRRDGHRPARPQRRGPVARPARVTRRRPDPGLHGERDRNRTGPPTSRRRRHHHAVDLVERPPTTSRPKARS</sequence>
<reference evidence="3" key="1">
    <citation type="submission" date="2020-10" db="EMBL/GenBank/DDBJ databases">
        <title>Sequencing the genomes of 1000 actinobacteria strains.</title>
        <authorList>
            <person name="Klenk H.-P."/>
        </authorList>
    </citation>
    <scope>NUCLEOTIDE SEQUENCE</scope>
    <source>
        <strain evidence="3">DSM 46832</strain>
    </source>
</reference>
<gene>
    <name evidence="3" type="ORF">H4W31_001008</name>
</gene>
<feature type="compositionally biased region" description="Polar residues" evidence="1">
    <location>
        <begin position="231"/>
        <end position="240"/>
    </location>
</feature>
<accession>A0A927QV66</accession>
<organism evidence="3 4">
    <name type="scientific">Plantactinospora soyae</name>
    <dbReference type="NCBI Taxonomy" id="1544732"/>
    <lineage>
        <taxon>Bacteria</taxon>
        <taxon>Bacillati</taxon>
        <taxon>Actinomycetota</taxon>
        <taxon>Actinomycetes</taxon>
        <taxon>Micromonosporales</taxon>
        <taxon>Micromonosporaceae</taxon>
        <taxon>Plantactinospora</taxon>
    </lineage>
</organism>
<dbReference type="InterPro" id="IPR000182">
    <property type="entry name" value="GNAT_dom"/>
</dbReference>
<name>A0A927QV66_9ACTN</name>
<dbReference type="EMBL" id="JADBEB010000001">
    <property type="protein sequence ID" value="MBE1485370.1"/>
    <property type="molecule type" value="Genomic_DNA"/>
</dbReference>
<evidence type="ECO:0000256" key="1">
    <source>
        <dbReference type="SAM" id="MobiDB-lite"/>
    </source>
</evidence>
<evidence type="ECO:0000259" key="2">
    <source>
        <dbReference type="PROSITE" id="PS51186"/>
    </source>
</evidence>
<feature type="compositionally biased region" description="Basic residues" evidence="1">
    <location>
        <begin position="168"/>
        <end position="182"/>
    </location>
</feature>
<protein>
    <submittedName>
        <fullName evidence="3">GNAT superfamily N-acetyltransferase</fullName>
    </submittedName>
</protein>
<evidence type="ECO:0000313" key="4">
    <source>
        <dbReference type="Proteomes" id="UP000649753"/>
    </source>
</evidence>
<dbReference type="AlphaFoldDB" id="A0A927QV66"/>
<dbReference type="SUPFAM" id="SSF55729">
    <property type="entry name" value="Acyl-CoA N-acyltransferases (Nat)"/>
    <property type="match status" value="1"/>
</dbReference>
<feature type="region of interest" description="Disordered" evidence="1">
    <location>
        <begin position="158"/>
        <end position="240"/>
    </location>
</feature>
<dbReference type="RefSeq" id="WP_192765569.1">
    <property type="nucleotide sequence ID" value="NZ_JADBEB010000001.1"/>
</dbReference>
<dbReference type="GO" id="GO:0016747">
    <property type="term" value="F:acyltransferase activity, transferring groups other than amino-acyl groups"/>
    <property type="evidence" value="ECO:0007669"/>
    <property type="project" value="InterPro"/>
</dbReference>
<evidence type="ECO:0000313" key="3">
    <source>
        <dbReference type="EMBL" id="MBE1485370.1"/>
    </source>
</evidence>
<comment type="caution">
    <text evidence="3">The sequence shown here is derived from an EMBL/GenBank/DDBJ whole genome shotgun (WGS) entry which is preliminary data.</text>
</comment>
<dbReference type="Proteomes" id="UP000649753">
    <property type="component" value="Unassembled WGS sequence"/>
</dbReference>
<dbReference type="InterPro" id="IPR016181">
    <property type="entry name" value="Acyl_CoA_acyltransferase"/>
</dbReference>
<feature type="compositionally biased region" description="Basic and acidic residues" evidence="1">
    <location>
        <begin position="195"/>
        <end position="209"/>
    </location>
</feature>